<dbReference type="Proteomes" id="UP001321749">
    <property type="component" value="Unassembled WGS sequence"/>
</dbReference>
<reference evidence="2" key="2">
    <citation type="submission" date="2023-06" db="EMBL/GenBank/DDBJ databases">
        <authorList>
            <consortium name="Lawrence Berkeley National Laboratory"/>
            <person name="Mondo S.J."/>
            <person name="Hensen N."/>
            <person name="Bonometti L."/>
            <person name="Westerberg I."/>
            <person name="Brannstrom I.O."/>
            <person name="Guillou S."/>
            <person name="Cros-Aarteil S."/>
            <person name="Calhoun S."/>
            <person name="Haridas S."/>
            <person name="Kuo A."/>
            <person name="Pangilinan J."/>
            <person name="Riley R."/>
            <person name="Labutti K."/>
            <person name="Andreopoulos B."/>
            <person name="Lipzen A."/>
            <person name="Chen C."/>
            <person name="Yanf M."/>
            <person name="Daum C."/>
            <person name="Ng V."/>
            <person name="Clum A."/>
            <person name="Steindorff A."/>
            <person name="Ohm R."/>
            <person name="Martin F."/>
            <person name="Silar P."/>
            <person name="Natvig D."/>
            <person name="Lalanne C."/>
            <person name="Gautier V."/>
            <person name="Ament-Velasquez S.L."/>
            <person name="Kruys A."/>
            <person name="Hutchinson M.I."/>
            <person name="Powell A.J."/>
            <person name="Barry K."/>
            <person name="Miller A.N."/>
            <person name="Grigoriev I.V."/>
            <person name="Debuchy R."/>
            <person name="Gladieux P."/>
            <person name="Thoren M.H."/>
            <person name="Johannesson H."/>
        </authorList>
    </citation>
    <scope>NUCLEOTIDE SEQUENCE</scope>
    <source>
        <strain evidence="2">PSN324</strain>
    </source>
</reference>
<evidence type="ECO:0000313" key="2">
    <source>
        <dbReference type="EMBL" id="KAK4464380.1"/>
    </source>
</evidence>
<keyword evidence="3" id="KW-1185">Reference proteome</keyword>
<proteinExistence type="predicted"/>
<reference evidence="2" key="1">
    <citation type="journal article" date="2023" name="Mol. Phylogenet. Evol.">
        <title>Genome-scale phylogeny and comparative genomics of the fungal order Sordariales.</title>
        <authorList>
            <person name="Hensen N."/>
            <person name="Bonometti L."/>
            <person name="Westerberg I."/>
            <person name="Brannstrom I.O."/>
            <person name="Guillou S."/>
            <person name="Cros-Aarteil S."/>
            <person name="Calhoun S."/>
            <person name="Haridas S."/>
            <person name="Kuo A."/>
            <person name="Mondo S."/>
            <person name="Pangilinan J."/>
            <person name="Riley R."/>
            <person name="LaButti K."/>
            <person name="Andreopoulos B."/>
            <person name="Lipzen A."/>
            <person name="Chen C."/>
            <person name="Yan M."/>
            <person name="Daum C."/>
            <person name="Ng V."/>
            <person name="Clum A."/>
            <person name="Steindorff A."/>
            <person name="Ohm R.A."/>
            <person name="Martin F."/>
            <person name="Silar P."/>
            <person name="Natvig D.O."/>
            <person name="Lalanne C."/>
            <person name="Gautier V."/>
            <person name="Ament-Velasquez S.L."/>
            <person name="Kruys A."/>
            <person name="Hutchinson M.I."/>
            <person name="Powell A.J."/>
            <person name="Barry K."/>
            <person name="Miller A.N."/>
            <person name="Grigoriev I.V."/>
            <person name="Debuchy R."/>
            <person name="Gladieux P."/>
            <person name="Hiltunen Thoren M."/>
            <person name="Johannesson H."/>
        </authorList>
    </citation>
    <scope>NUCLEOTIDE SEQUENCE</scope>
    <source>
        <strain evidence="2">PSN324</strain>
    </source>
</reference>
<evidence type="ECO:0008006" key="4">
    <source>
        <dbReference type="Google" id="ProtNLM"/>
    </source>
</evidence>
<organism evidence="2 3">
    <name type="scientific">Cladorrhinum samala</name>
    <dbReference type="NCBI Taxonomy" id="585594"/>
    <lineage>
        <taxon>Eukaryota</taxon>
        <taxon>Fungi</taxon>
        <taxon>Dikarya</taxon>
        <taxon>Ascomycota</taxon>
        <taxon>Pezizomycotina</taxon>
        <taxon>Sordariomycetes</taxon>
        <taxon>Sordariomycetidae</taxon>
        <taxon>Sordariales</taxon>
        <taxon>Podosporaceae</taxon>
        <taxon>Cladorrhinum</taxon>
    </lineage>
</organism>
<keyword evidence="1" id="KW-1133">Transmembrane helix</keyword>
<name>A0AAV9HTZ4_9PEZI</name>
<keyword evidence="1" id="KW-0812">Transmembrane</keyword>
<accession>A0AAV9HTZ4</accession>
<gene>
    <name evidence="2" type="ORF">QBC42DRAFT_263624</name>
</gene>
<comment type="caution">
    <text evidence="2">The sequence shown here is derived from an EMBL/GenBank/DDBJ whole genome shotgun (WGS) entry which is preliminary data.</text>
</comment>
<protein>
    <recommendedName>
        <fullName evidence="4">Transmembrane protein</fullName>
    </recommendedName>
</protein>
<dbReference type="EMBL" id="MU864949">
    <property type="protein sequence ID" value="KAK4464380.1"/>
    <property type="molecule type" value="Genomic_DNA"/>
</dbReference>
<feature type="transmembrane region" description="Helical" evidence="1">
    <location>
        <begin position="84"/>
        <end position="105"/>
    </location>
</feature>
<dbReference type="AlphaFoldDB" id="A0AAV9HTZ4"/>
<evidence type="ECO:0000313" key="3">
    <source>
        <dbReference type="Proteomes" id="UP001321749"/>
    </source>
</evidence>
<sequence length="145" mass="15466">MLLVVSTAASDSQPPPAAVVSLLSGSSQKEAGSGSSGFFQVLEPEEKGRDLVDLTAFWNASIAVVSSAFLVFSALSFLFLPPLFWPFFPEALWFPFSPLFLPLFLFGDDRFSFLSSLVLLGATLSQLVLSLVGLAVSWSHAGAAF</sequence>
<keyword evidence="1" id="KW-0472">Membrane</keyword>
<feature type="transmembrane region" description="Helical" evidence="1">
    <location>
        <begin position="117"/>
        <end position="138"/>
    </location>
</feature>
<feature type="transmembrane region" description="Helical" evidence="1">
    <location>
        <begin position="56"/>
        <end position="78"/>
    </location>
</feature>
<evidence type="ECO:0000256" key="1">
    <source>
        <dbReference type="SAM" id="Phobius"/>
    </source>
</evidence>